<dbReference type="EMBL" id="JROC01000022">
    <property type="protein sequence ID" value="KGL67411.1"/>
    <property type="molecule type" value="Genomic_DNA"/>
</dbReference>
<dbReference type="HAMAP" id="MF_01526">
    <property type="entry name" value="UPF0342"/>
    <property type="match status" value="1"/>
</dbReference>
<comment type="similarity">
    <text evidence="1">Belongs to the UPF0342 family.</text>
</comment>
<name>A0A099YDC0_LIMMU</name>
<evidence type="ECO:0000313" key="3">
    <source>
        <dbReference type="EMBL" id="VTZ91112.1"/>
    </source>
</evidence>
<dbReference type="EMBL" id="CABFNH010000017">
    <property type="protein sequence ID" value="VTZ91112.1"/>
    <property type="molecule type" value="Genomic_DNA"/>
</dbReference>
<evidence type="ECO:0000313" key="2">
    <source>
        <dbReference type="EMBL" id="KGL67411.1"/>
    </source>
</evidence>
<evidence type="ECO:0000256" key="1">
    <source>
        <dbReference type="HAMAP-Rule" id="MF_01526"/>
    </source>
</evidence>
<dbReference type="SUPFAM" id="SSF158622">
    <property type="entry name" value="YheA/YmcA-like"/>
    <property type="match status" value="1"/>
</dbReference>
<accession>A0A099YDC0</accession>
<reference evidence="3 5" key="2">
    <citation type="submission" date="2019-06" db="EMBL/GenBank/DDBJ databases">
        <authorList>
            <person name="Rodrigo-Torres L."/>
            <person name="Arahal R. D."/>
            <person name="Lucena T."/>
        </authorList>
    </citation>
    <scope>NUCLEOTIDE SEQUENCE [LARGE SCALE GENOMIC DNA]</scope>
    <source>
        <strain evidence="3 5">INIA P508</strain>
    </source>
</reference>
<dbReference type="InterPro" id="IPR023378">
    <property type="entry name" value="YheA/YmcA-like_dom_sf"/>
</dbReference>
<dbReference type="AlphaFoldDB" id="A0A099YDC0"/>
<dbReference type="Proteomes" id="UP000365705">
    <property type="component" value="Unassembled WGS sequence"/>
</dbReference>
<sequence>MVVNIYDTANEMERQMRETQEFQALKEAFAELKKDEDAFGTFQKFQEKQMQAQQKQMQGTQLTEEEIKEVQDLAKEVGQKDAIKNLMVKERQLDDMIQQISKTITAPIAELYREAMPEQNGGAEK</sequence>
<dbReference type="InterPro" id="IPR010368">
    <property type="entry name" value="Com_YlbF"/>
</dbReference>
<evidence type="ECO:0000313" key="5">
    <source>
        <dbReference type="Proteomes" id="UP000365705"/>
    </source>
</evidence>
<reference evidence="2 4" key="1">
    <citation type="submission" date="2014-09" db="EMBL/GenBank/DDBJ databases">
        <title>Lactobacillus mucosae CRL573 Genome Sequencing.</title>
        <authorList>
            <person name="Bleckwedel J."/>
            <person name="Teran L.C."/>
            <person name="Bonacina J."/>
            <person name="Saavedra L."/>
            <person name="Mozzi F.B."/>
            <person name="Raya R.R."/>
        </authorList>
    </citation>
    <scope>NUCLEOTIDE SEQUENCE [LARGE SCALE GENOMIC DNA]</scope>
    <source>
        <strain evidence="2 4">CRL573</strain>
    </source>
</reference>
<dbReference type="Proteomes" id="UP000030001">
    <property type="component" value="Unassembled WGS sequence"/>
</dbReference>
<gene>
    <name evidence="3" type="ORF">LMUP508_01377</name>
    <name evidence="2" type="ORF">LX03_01395</name>
</gene>
<dbReference type="Pfam" id="PF06133">
    <property type="entry name" value="Com_YlbF"/>
    <property type="match status" value="1"/>
</dbReference>
<evidence type="ECO:0000313" key="4">
    <source>
        <dbReference type="Proteomes" id="UP000030001"/>
    </source>
</evidence>
<dbReference type="RefSeq" id="WP_034539169.1">
    <property type="nucleotide sequence ID" value="NZ_CABFNH010000017.1"/>
</dbReference>
<dbReference type="Gene3D" id="1.20.1500.10">
    <property type="entry name" value="YheA/YmcA-like"/>
    <property type="match status" value="1"/>
</dbReference>
<proteinExistence type="inferred from homology"/>
<organism evidence="2 4">
    <name type="scientific">Limosilactobacillus mucosae</name>
    <name type="common">Lactobacillus mucosae</name>
    <dbReference type="NCBI Taxonomy" id="97478"/>
    <lineage>
        <taxon>Bacteria</taxon>
        <taxon>Bacillati</taxon>
        <taxon>Bacillota</taxon>
        <taxon>Bacilli</taxon>
        <taxon>Lactobacillales</taxon>
        <taxon>Lactobacillaceae</taxon>
        <taxon>Limosilactobacillus</taxon>
    </lineage>
</organism>
<protein>
    <recommendedName>
        <fullName evidence="1">UPF0342 protein LMUP508_01377</fullName>
    </recommendedName>
</protein>